<reference evidence="5" key="1">
    <citation type="submission" date="2016-06" db="EMBL/GenBank/DDBJ databases">
        <title>Pandoraea oxalativorans DSM 23570 Genome Sequencing.</title>
        <authorList>
            <person name="Ee R."/>
            <person name="Lim Y.-L."/>
            <person name="Yong D."/>
            <person name="Yin W.-F."/>
            <person name="Chan K.-G."/>
        </authorList>
    </citation>
    <scope>NUCLEOTIDE SEQUENCE</scope>
    <source>
        <strain evidence="5">DSM 23570</strain>
    </source>
</reference>
<keyword evidence="2 3" id="KW-0808">Transferase</keyword>
<dbReference type="RefSeq" id="WP_046292174.1">
    <property type="nucleotide sequence ID" value="NZ_CP011253.3"/>
</dbReference>
<dbReference type="PANTHER" id="PTHR11712">
    <property type="entry name" value="POLYKETIDE SYNTHASE-RELATED"/>
    <property type="match status" value="1"/>
</dbReference>
<dbReference type="InterPro" id="IPR018201">
    <property type="entry name" value="Ketoacyl_synth_AS"/>
</dbReference>
<dbReference type="InterPro" id="IPR014030">
    <property type="entry name" value="Ketoacyl_synth_N"/>
</dbReference>
<gene>
    <name evidence="5" type="ORF">MB84_18265</name>
</gene>
<dbReference type="PATRIC" id="fig|573737.6.peg.4614"/>
<evidence type="ECO:0000313" key="5">
    <source>
        <dbReference type="EMBL" id="AKC71000.1"/>
    </source>
</evidence>
<dbReference type="AlphaFoldDB" id="A0A0E3YEJ3"/>
<dbReference type="PANTHER" id="PTHR11712:SF320">
    <property type="entry name" value="BETA-KETOACYL SYNTHASE"/>
    <property type="match status" value="1"/>
</dbReference>
<dbReference type="Proteomes" id="UP000035050">
    <property type="component" value="Chromosome"/>
</dbReference>
<dbReference type="PROSITE" id="PS52004">
    <property type="entry name" value="KS3_2"/>
    <property type="match status" value="1"/>
</dbReference>
<dbReference type="Pfam" id="PF02801">
    <property type="entry name" value="Ketoacyl-synt_C"/>
    <property type="match status" value="1"/>
</dbReference>
<evidence type="ECO:0000256" key="3">
    <source>
        <dbReference type="RuleBase" id="RU003694"/>
    </source>
</evidence>
<evidence type="ECO:0000313" key="6">
    <source>
        <dbReference type="Proteomes" id="UP000035050"/>
    </source>
</evidence>
<name>A0A0E3YEJ3_9BURK</name>
<accession>A0A0E3YEJ3</accession>
<dbReference type="OrthoDB" id="9808669at2"/>
<dbReference type="InterPro" id="IPR016039">
    <property type="entry name" value="Thiolase-like"/>
</dbReference>
<dbReference type="SUPFAM" id="SSF53901">
    <property type="entry name" value="Thiolase-like"/>
    <property type="match status" value="2"/>
</dbReference>
<dbReference type="Pfam" id="PF00109">
    <property type="entry name" value="ketoacyl-synt"/>
    <property type="match status" value="1"/>
</dbReference>
<dbReference type="NCBIfam" id="NF006618">
    <property type="entry name" value="PRK09185.1"/>
    <property type="match status" value="1"/>
</dbReference>
<evidence type="ECO:0000259" key="4">
    <source>
        <dbReference type="PROSITE" id="PS52004"/>
    </source>
</evidence>
<keyword evidence="6" id="KW-1185">Reference proteome</keyword>
<dbReference type="KEGG" id="pox:MB84_18265"/>
<feature type="domain" description="Ketosynthase family 3 (KS3)" evidence="4">
    <location>
        <begin position="1"/>
        <end position="397"/>
    </location>
</feature>
<dbReference type="HOGENOM" id="CLU_000022_69_0_4"/>
<dbReference type="InterPro" id="IPR000794">
    <property type="entry name" value="Beta-ketoacyl_synthase"/>
</dbReference>
<dbReference type="GO" id="GO:0006633">
    <property type="term" value="P:fatty acid biosynthetic process"/>
    <property type="evidence" value="ECO:0007669"/>
    <property type="project" value="InterPro"/>
</dbReference>
<dbReference type="EMBL" id="CP011253">
    <property type="protein sequence ID" value="AKC71000.1"/>
    <property type="molecule type" value="Genomic_DNA"/>
</dbReference>
<dbReference type="CDD" id="cd00834">
    <property type="entry name" value="KAS_I_II"/>
    <property type="match status" value="1"/>
</dbReference>
<comment type="similarity">
    <text evidence="1 3">Belongs to the thiolase-like superfamily. Beta-ketoacyl-ACP synthases family.</text>
</comment>
<dbReference type="PROSITE" id="PS00606">
    <property type="entry name" value="KS3_1"/>
    <property type="match status" value="1"/>
</dbReference>
<evidence type="ECO:0000256" key="1">
    <source>
        <dbReference type="ARBA" id="ARBA00008467"/>
    </source>
</evidence>
<dbReference type="GO" id="GO:0005829">
    <property type="term" value="C:cytosol"/>
    <property type="evidence" value="ECO:0007669"/>
    <property type="project" value="TreeGrafter"/>
</dbReference>
<dbReference type="GO" id="GO:0004315">
    <property type="term" value="F:3-oxoacyl-[acyl-carrier-protein] synthase activity"/>
    <property type="evidence" value="ECO:0007669"/>
    <property type="project" value="InterPro"/>
</dbReference>
<protein>
    <submittedName>
        <fullName evidence="5">Beta-ketoacyl-[acyl-carrier-protein] synthase II</fullName>
    </submittedName>
</protein>
<dbReference type="Gene3D" id="3.40.47.10">
    <property type="match status" value="2"/>
</dbReference>
<organism evidence="5 6">
    <name type="scientific">Pandoraea oxalativorans</name>
    <dbReference type="NCBI Taxonomy" id="573737"/>
    <lineage>
        <taxon>Bacteria</taxon>
        <taxon>Pseudomonadati</taxon>
        <taxon>Pseudomonadota</taxon>
        <taxon>Betaproteobacteria</taxon>
        <taxon>Burkholderiales</taxon>
        <taxon>Burkholderiaceae</taxon>
        <taxon>Pandoraea</taxon>
    </lineage>
</organism>
<evidence type="ECO:0000256" key="2">
    <source>
        <dbReference type="ARBA" id="ARBA00022679"/>
    </source>
</evidence>
<sequence>MKAPLFLHALGMINALGHDLPEISARMFAGDTTGMRAHANWHPLSTSPAPIVGAVRLADHELPTLPAELKRYDCRNNRLLVAAAQRLRPVLAAHVARYGAARIGVVIGTSTSGIDEGGAALHRLTSMGALPPNYHYLQQALGAPAQFVAALLGVLGPAYTISTACTSSAKAFGAARRLIDNDICDAVITGGADALCALTLGGFGALESLSRDLTSPMSLDRDGINIGEGAMLCLMSRVPGDIVFSGIGESSDAHHISSPAPDGRGAIDAMRAALANARLSSSDIEYVHLHATGTRKNDAMESLATNTCFGENTWVSGTKAMTGHLLGAAGATGIGLCWLALQADGRLPPHVWDGKPDPSLSALRLTRVGTTLGHPPRHVMTNAYAFGGNNVSIVLSHTLYELP</sequence>
<proteinExistence type="inferred from homology"/>
<dbReference type="SMART" id="SM00825">
    <property type="entry name" value="PKS_KS"/>
    <property type="match status" value="1"/>
</dbReference>
<dbReference type="InterPro" id="IPR020841">
    <property type="entry name" value="PKS_Beta-ketoAc_synthase_dom"/>
</dbReference>
<dbReference type="InterPro" id="IPR014031">
    <property type="entry name" value="Ketoacyl_synth_C"/>
</dbReference>